<keyword evidence="5" id="KW-0808">Transferase</keyword>
<dbReference type="InterPro" id="IPR002912">
    <property type="entry name" value="ACT_dom"/>
</dbReference>
<evidence type="ECO:0000256" key="1">
    <source>
        <dbReference type="ARBA" id="ARBA00022737"/>
    </source>
</evidence>
<dbReference type="Pfam" id="PF01842">
    <property type="entry name" value="ACT"/>
    <property type="match status" value="2"/>
</dbReference>
<dbReference type="AlphaFoldDB" id="A0A1D1ZDZ0"/>
<accession>A0A1D1ZDZ0</accession>
<dbReference type="GO" id="GO:0016597">
    <property type="term" value="F:amino acid binding"/>
    <property type="evidence" value="ECO:0007669"/>
    <property type="project" value="UniProtKB-UniRule"/>
</dbReference>
<feature type="domain" description="ACT" evidence="4">
    <location>
        <begin position="365"/>
        <end position="440"/>
    </location>
</feature>
<evidence type="ECO:0000259" key="4">
    <source>
        <dbReference type="PROSITE" id="PS51671"/>
    </source>
</evidence>
<name>A0A1D1ZDZ0_9ARAE</name>
<dbReference type="PANTHER" id="PTHR31096">
    <property type="entry name" value="ACT DOMAIN-CONTAINING PROTEIN ACR4-RELATED"/>
    <property type="match status" value="1"/>
</dbReference>
<comment type="function">
    <text evidence="2">Binds amino acids.</text>
</comment>
<reference evidence="5" key="1">
    <citation type="submission" date="2015-07" db="EMBL/GenBank/DDBJ databases">
        <title>Transcriptome Assembly of Anthurium amnicola.</title>
        <authorList>
            <person name="Suzuki J."/>
        </authorList>
    </citation>
    <scope>NUCLEOTIDE SEQUENCE</scope>
</reference>
<evidence type="ECO:0000313" key="5">
    <source>
        <dbReference type="EMBL" id="JAT65162.1"/>
    </source>
</evidence>
<evidence type="ECO:0000313" key="6">
    <source>
        <dbReference type="EMBL" id="JAT66522.1"/>
    </source>
</evidence>
<gene>
    <name evidence="5" type="primary">glnD_16</name>
    <name evidence="6" type="synonym">glnD_12</name>
    <name evidence="6" type="ORF">g.58166</name>
    <name evidence="5" type="ORF">g.58170</name>
</gene>
<dbReference type="InterPro" id="IPR040217">
    <property type="entry name" value="ACR1-12"/>
</dbReference>
<keyword evidence="5" id="KW-0548">Nucleotidyltransferase</keyword>
<dbReference type="SUPFAM" id="SSF55021">
    <property type="entry name" value="ACT-like"/>
    <property type="match status" value="3"/>
</dbReference>
<feature type="domain" description="ACT" evidence="4">
    <location>
        <begin position="144"/>
        <end position="224"/>
    </location>
</feature>
<dbReference type="InterPro" id="IPR045865">
    <property type="entry name" value="ACT-like_dom_sf"/>
</dbReference>
<dbReference type="CDD" id="cd04895">
    <property type="entry name" value="ACT_ACR_1"/>
    <property type="match status" value="1"/>
</dbReference>
<evidence type="ECO:0000256" key="2">
    <source>
        <dbReference type="RuleBase" id="RU369043"/>
    </source>
</evidence>
<organism evidence="5">
    <name type="scientific">Anthurium amnicola</name>
    <dbReference type="NCBI Taxonomy" id="1678845"/>
    <lineage>
        <taxon>Eukaryota</taxon>
        <taxon>Viridiplantae</taxon>
        <taxon>Streptophyta</taxon>
        <taxon>Embryophyta</taxon>
        <taxon>Tracheophyta</taxon>
        <taxon>Spermatophyta</taxon>
        <taxon>Magnoliopsida</taxon>
        <taxon>Liliopsida</taxon>
        <taxon>Araceae</taxon>
        <taxon>Pothoideae</taxon>
        <taxon>Potheae</taxon>
        <taxon>Anthurium</taxon>
    </lineage>
</organism>
<dbReference type="EMBL" id="GDJX01001414">
    <property type="protein sequence ID" value="JAT66522.1"/>
    <property type="molecule type" value="Transcribed_RNA"/>
</dbReference>
<proteinExistence type="predicted"/>
<evidence type="ECO:0000256" key="3">
    <source>
        <dbReference type="SAM" id="MobiDB-lite"/>
    </source>
</evidence>
<feature type="region of interest" description="Disordered" evidence="3">
    <location>
        <begin position="439"/>
        <end position="466"/>
    </location>
</feature>
<dbReference type="Gene3D" id="3.30.70.260">
    <property type="match status" value="1"/>
</dbReference>
<dbReference type="PANTHER" id="PTHR31096:SF7">
    <property type="entry name" value="ACT DOMAIN-CONTAINING PROTEIN ACR1"/>
    <property type="match status" value="1"/>
</dbReference>
<dbReference type="PROSITE" id="PS51671">
    <property type="entry name" value="ACT"/>
    <property type="match status" value="2"/>
</dbReference>
<dbReference type="EMBL" id="GDJX01002774">
    <property type="protein sequence ID" value="JAT65162.1"/>
    <property type="molecule type" value="Transcribed_RNA"/>
</dbReference>
<dbReference type="GO" id="GO:0016779">
    <property type="term" value="F:nucleotidyltransferase activity"/>
    <property type="evidence" value="ECO:0007669"/>
    <property type="project" value="UniProtKB-KW"/>
</dbReference>
<sequence>MERGWGGGGYRPYFDPDYDSLTERINPPSVCVDNEACDDYTLVKVDSANKHGILLEMVQVLSDLDLVISKSYISSDGGWVMDVFHVTDQFGRKLSDRSLISYIQQSLVSRRWARSGAGPVQTCLGRVVAPREATVASPSSEHTALELTGVDRPGLLSELSAVLVEHGRHVLSAQAWTHNSRVACVLYLGEQPAGGAISDRSRLAELEQQLQHVVAAHHGPRERWGVTVRAVVPAASQVQTERRLHQLMHEDRDFEEEEEAVTKSRAAAGKMGATVSIESCKEKGYSVVSIRSRDRPKLLFDTVCTLTDMNYVVFHATVGSHGPGAVQEYFIRRMDGHPLDSEAERRRVARCLVAAIERRVTHGMRLNVVTPNRIGLLSDVTRVFRENGLSMTAAEIGTRGERAVGTFYVMDASGGEVDLHTVDRVRVDIGGTVAVEVDESPGWPCPRSNSEPGTGRKPGHNGEERPRFSLGSLFWSHIGRLSNNFGPTRS</sequence>
<protein>
    <recommendedName>
        <fullName evidence="2">ACT domain-containing protein ACR</fullName>
    </recommendedName>
    <alternativeName>
        <fullName evidence="2">Protein ACT DOMAIN REPEATS</fullName>
    </alternativeName>
</protein>
<keyword evidence="1 2" id="KW-0677">Repeat</keyword>
<dbReference type="CDD" id="cd04897">
    <property type="entry name" value="ACT_ACR_3"/>
    <property type="match status" value="1"/>
</dbReference>